<feature type="region of interest" description="Disordered" evidence="5">
    <location>
        <begin position="730"/>
        <end position="766"/>
    </location>
</feature>
<feature type="compositionally biased region" description="Low complexity" evidence="5">
    <location>
        <begin position="848"/>
        <end position="864"/>
    </location>
</feature>
<feature type="compositionally biased region" description="Polar residues" evidence="5">
    <location>
        <begin position="731"/>
        <end position="746"/>
    </location>
</feature>
<dbReference type="Pfam" id="PF14538">
    <property type="entry name" value="Raptor_N"/>
    <property type="match status" value="1"/>
</dbReference>
<dbReference type="GO" id="GO:0031931">
    <property type="term" value="C:TORC1 complex"/>
    <property type="evidence" value="ECO:0007669"/>
    <property type="project" value="InterPro"/>
</dbReference>
<dbReference type="SMART" id="SM00320">
    <property type="entry name" value="WD40"/>
    <property type="match status" value="7"/>
</dbReference>
<evidence type="ECO:0000256" key="5">
    <source>
        <dbReference type="SAM" id="MobiDB-lite"/>
    </source>
</evidence>
<evidence type="ECO:0000259" key="6">
    <source>
        <dbReference type="SMART" id="SM01302"/>
    </source>
</evidence>
<dbReference type="Pfam" id="PF02985">
    <property type="entry name" value="HEAT"/>
    <property type="match status" value="1"/>
</dbReference>
<keyword evidence="8" id="KW-1185">Reference proteome</keyword>
<feature type="compositionally biased region" description="Polar residues" evidence="5">
    <location>
        <begin position="872"/>
        <end position="885"/>
    </location>
</feature>
<dbReference type="EMBL" id="JAIZAY010000008">
    <property type="protein sequence ID" value="KAJ8037438.1"/>
    <property type="molecule type" value="Genomic_DNA"/>
</dbReference>
<dbReference type="GO" id="GO:0071230">
    <property type="term" value="P:cellular response to amino acid stimulus"/>
    <property type="evidence" value="ECO:0007669"/>
    <property type="project" value="TreeGrafter"/>
</dbReference>
<evidence type="ECO:0000313" key="7">
    <source>
        <dbReference type="EMBL" id="KAJ8037438.1"/>
    </source>
</evidence>
<dbReference type="Pfam" id="PF00400">
    <property type="entry name" value="WD40"/>
    <property type="match status" value="2"/>
</dbReference>
<dbReference type="PRINTS" id="PR01547">
    <property type="entry name" value="YEAST176DUF"/>
</dbReference>
<dbReference type="FunFam" id="2.130.10.10:FF:000072">
    <property type="entry name" value="Regulatory-associated protein of MTOR, complex 1"/>
    <property type="match status" value="1"/>
</dbReference>
<feature type="repeat" description="WD" evidence="4">
    <location>
        <begin position="1288"/>
        <end position="1325"/>
    </location>
</feature>
<dbReference type="InterPro" id="IPR000357">
    <property type="entry name" value="HEAT"/>
</dbReference>
<dbReference type="PANTHER" id="PTHR12848:SF16">
    <property type="entry name" value="REGULATORY-ASSOCIATED PROTEIN OF MTOR"/>
    <property type="match status" value="1"/>
</dbReference>
<dbReference type="GO" id="GO:0010506">
    <property type="term" value="P:regulation of autophagy"/>
    <property type="evidence" value="ECO:0007669"/>
    <property type="project" value="TreeGrafter"/>
</dbReference>
<dbReference type="GO" id="GO:0005737">
    <property type="term" value="C:cytoplasm"/>
    <property type="evidence" value="ECO:0007669"/>
    <property type="project" value="TreeGrafter"/>
</dbReference>
<dbReference type="GO" id="GO:0030307">
    <property type="term" value="P:positive regulation of cell growth"/>
    <property type="evidence" value="ECO:0007669"/>
    <property type="project" value="TreeGrafter"/>
</dbReference>
<sequence length="1325" mass="148088">MYDDIIESEESDLCDWQLPLAFMKKRHIEKIEGSTTTETQTWRMKERMKTVSVALVLCLNVGVDPPDVIKTSPCARLECWIDPLATSAQKALEAIGSNLQKQYERWQPRARYKQILDPTVEEVKKLCTSLRRNSKEERVLFHYNGHGVPKPTTNGEIWVFNKNYTQYIPLSIYDLQTWMGSPSIFVYDCSNAGLILDSFEEFAQQKEQERAIANLNHGSNSGRPTMAVPPSAKNCIQLAACGNNELLPMNPELPADLFTSCLTTPIKIALRWFCYHKSKALVPGVTVDLVDKIPGRLNDRRTPLGELNWIFTAITDTIAWNVLPREIFQKLFRQDLLVASLFRNFLLAERIMRSYNCTPTSSPRLPPTYQHPMWQAWDLAVDISLSQLPDLINGAEYKHSPFFAEQLTAFQVWLTIGCEGRQPPEQLPIVLQVLLSQVHRLRALDLLGRFLDLGPWAVSLALSVGIFPYVLKLLQSSARELRHLLVFIWAKILAVDKVCKADLVKDTGHKYFLAVLADPYMPAQHRTMAAFVLAMIVEDYGPGQEAAQQCNIIAICLEQLNDSHPLLRQWLAICLGRVWTKYDAARWCGVRSGAHESLYRLLTDPVPEVRAAAVYALGTFIGNSGERTDHATNIDHNVGMTLITVAQDGSPIVRQELVVALFQLISQFESQFANIARQVMEENQQQDEHKAPDVVATKGGWLLVHDSGNSSNDGIKRRLSLATPIRRTVSLPRSASGNNLQQLNVPSRSSQSGSTSGMAGSSGDSNHLSSLASMKLPRIASTSSLSTPIGAYSNIYVQIWSVMLQLASDPFPGVKQNAQTLVNEINLKATVTSKTQSTKIKEERRRTSSAPSSPTRNSGSSMDSDLSDKSDNPSPSSTRLQQNGESPPPLRPTNPGGMTAYHNPYHSYQFPRTRKLFDRGPDVTIEETQEQPRDKIPVNTQLTEWCCKYFAQSVMKPPEEMDPFSPLHQAREWRFVRNKRVREEAKIHLAKAAMRPLNDQVFVNKNQGVPVSVNFHPFVPHVVVADKEGICFWNWENGEKLNYLSNGNEKGSRITSMGFMNGHDITLLYTGTDSGSVRIWKHYLCEDGNLAKIVSAWQGLTDMLQSTSGNGSGMVLDWEQESGVLLASGDVRIIRVWDTQKELCLQDIPTGADSCVTSLACDSMGRSLLIAGCGDGSLRLYDRRLAPTDSRVMTLREHNSWVTNVYLQKGSIGDGKIISASVAGDVRFWDPRFTESVKLINTIPQLTAFAVHPETNIFACGYDTHQQISVYNTSGDALSHIKYYDGFIGQRIGPVTCLAFHPNRTHLAAGSRDSFLSIYSTDKKR</sequence>
<dbReference type="GO" id="GO:0009267">
    <property type="term" value="P:cellular response to starvation"/>
    <property type="evidence" value="ECO:0007669"/>
    <property type="project" value="TreeGrafter"/>
</dbReference>
<reference evidence="7" key="1">
    <citation type="submission" date="2021-10" db="EMBL/GenBank/DDBJ databases">
        <title>Tropical sea cucumber genome reveals ecological adaptation and Cuvierian tubules defense mechanism.</title>
        <authorList>
            <person name="Chen T."/>
        </authorList>
    </citation>
    <scope>NUCLEOTIDE SEQUENCE</scope>
    <source>
        <strain evidence="7">Nanhai2018</strain>
        <tissue evidence="7">Muscle</tissue>
    </source>
</reference>
<dbReference type="Gene3D" id="2.130.10.10">
    <property type="entry name" value="YVTN repeat-like/Quinoprotein amine dehydrogenase"/>
    <property type="match status" value="2"/>
</dbReference>
<dbReference type="GO" id="GO:0038202">
    <property type="term" value="P:TORC1 signaling"/>
    <property type="evidence" value="ECO:0007669"/>
    <property type="project" value="TreeGrafter"/>
</dbReference>
<protein>
    <submittedName>
        <fullName evidence="7">Regulatory-associated protein of mTOR</fullName>
    </submittedName>
</protein>
<keyword evidence="2 4" id="KW-0853">WD repeat</keyword>
<dbReference type="InterPro" id="IPR016024">
    <property type="entry name" value="ARM-type_fold"/>
</dbReference>
<dbReference type="GO" id="GO:0030674">
    <property type="term" value="F:protein-macromolecule adaptor activity"/>
    <property type="evidence" value="ECO:0007669"/>
    <property type="project" value="TreeGrafter"/>
</dbReference>
<evidence type="ECO:0000256" key="4">
    <source>
        <dbReference type="PROSITE-ProRule" id="PRU00221"/>
    </source>
</evidence>
<accession>A0A9Q1H9H2</accession>
<organism evidence="7 8">
    <name type="scientific">Holothuria leucospilota</name>
    <name type="common">Black long sea cucumber</name>
    <name type="synonym">Mertensiothuria leucospilota</name>
    <dbReference type="NCBI Taxonomy" id="206669"/>
    <lineage>
        <taxon>Eukaryota</taxon>
        <taxon>Metazoa</taxon>
        <taxon>Echinodermata</taxon>
        <taxon>Eleutherozoa</taxon>
        <taxon>Echinozoa</taxon>
        <taxon>Holothuroidea</taxon>
        <taxon>Aspidochirotacea</taxon>
        <taxon>Aspidochirotida</taxon>
        <taxon>Holothuriidae</taxon>
        <taxon>Holothuria</taxon>
    </lineage>
</organism>
<dbReference type="SMART" id="SM01302">
    <property type="entry name" value="Raptor_N"/>
    <property type="match status" value="1"/>
</dbReference>
<dbReference type="InterPro" id="IPR001680">
    <property type="entry name" value="WD40_rpt"/>
</dbReference>
<dbReference type="PROSITE" id="PS50294">
    <property type="entry name" value="WD_REPEATS_REGION"/>
    <property type="match status" value="1"/>
</dbReference>
<comment type="caution">
    <text evidence="7">The sequence shown here is derived from an EMBL/GenBank/DDBJ whole genome shotgun (WGS) entry which is preliminary data.</text>
</comment>
<name>A0A9Q1H9H2_HOLLE</name>
<keyword evidence="3" id="KW-0677">Repeat</keyword>
<dbReference type="FunFam" id="1.25.10.10:FF:000276">
    <property type="entry name" value="Regulatory-associated protein of mTOR isoform 1"/>
    <property type="match status" value="1"/>
</dbReference>
<comment type="similarity">
    <text evidence="1">Belongs to the WD repeat RAPTOR family.</text>
</comment>
<evidence type="ECO:0000256" key="2">
    <source>
        <dbReference type="ARBA" id="ARBA00022574"/>
    </source>
</evidence>
<dbReference type="Gene3D" id="1.25.10.10">
    <property type="entry name" value="Leucine-rich Repeat Variant"/>
    <property type="match status" value="1"/>
</dbReference>
<feature type="compositionally biased region" description="Low complexity" evidence="5">
    <location>
        <begin position="747"/>
        <end position="765"/>
    </location>
</feature>
<feature type="region of interest" description="Disordered" evidence="5">
    <location>
        <begin position="832"/>
        <end position="905"/>
    </location>
</feature>
<dbReference type="InterPro" id="IPR029347">
    <property type="entry name" value="Raptor_N"/>
</dbReference>
<dbReference type="InterPro" id="IPR015943">
    <property type="entry name" value="WD40/YVTN_repeat-like_dom_sf"/>
</dbReference>
<proteinExistence type="inferred from homology"/>
<evidence type="ECO:0000256" key="3">
    <source>
        <dbReference type="ARBA" id="ARBA00022737"/>
    </source>
</evidence>
<dbReference type="OrthoDB" id="10262360at2759"/>
<dbReference type="SUPFAM" id="SSF48371">
    <property type="entry name" value="ARM repeat"/>
    <property type="match status" value="1"/>
</dbReference>
<dbReference type="PROSITE" id="PS50082">
    <property type="entry name" value="WD_REPEATS_2"/>
    <property type="match status" value="1"/>
</dbReference>
<dbReference type="InterPro" id="IPR011989">
    <property type="entry name" value="ARM-like"/>
</dbReference>
<dbReference type="Proteomes" id="UP001152320">
    <property type="component" value="Chromosome 8"/>
</dbReference>
<feature type="domain" description="Raptor N-terminal CASPase-like" evidence="6">
    <location>
        <begin position="47"/>
        <end position="200"/>
    </location>
</feature>
<evidence type="ECO:0000313" key="8">
    <source>
        <dbReference type="Proteomes" id="UP001152320"/>
    </source>
</evidence>
<dbReference type="InterPro" id="IPR036322">
    <property type="entry name" value="WD40_repeat_dom_sf"/>
</dbReference>
<evidence type="ECO:0000256" key="1">
    <source>
        <dbReference type="ARBA" id="ARBA00009257"/>
    </source>
</evidence>
<dbReference type="InterPro" id="IPR004083">
    <property type="entry name" value="Raptor"/>
</dbReference>
<dbReference type="SUPFAM" id="SSF50978">
    <property type="entry name" value="WD40 repeat-like"/>
    <property type="match status" value="1"/>
</dbReference>
<gene>
    <name evidence="7" type="ORF">HOLleu_18250</name>
</gene>
<dbReference type="PANTHER" id="PTHR12848">
    <property type="entry name" value="REGULATORY-ASSOCIATED PROTEIN OF MTOR"/>
    <property type="match status" value="1"/>
</dbReference>